<dbReference type="InterPro" id="IPR003656">
    <property type="entry name" value="Znf_BED"/>
</dbReference>
<dbReference type="OrthoDB" id="8067503at2759"/>
<feature type="compositionally biased region" description="Basic and acidic residues" evidence="9">
    <location>
        <begin position="1"/>
        <end position="30"/>
    </location>
</feature>
<dbReference type="GO" id="GO:0003677">
    <property type="term" value="F:DNA binding"/>
    <property type="evidence" value="ECO:0007669"/>
    <property type="project" value="InterPro"/>
</dbReference>
<evidence type="ECO:0000259" key="10">
    <source>
        <dbReference type="PROSITE" id="PS50808"/>
    </source>
</evidence>
<dbReference type="Proteomes" id="UP000708208">
    <property type="component" value="Unassembled WGS sequence"/>
</dbReference>
<evidence type="ECO:0000256" key="5">
    <source>
        <dbReference type="ARBA" id="ARBA00023015"/>
    </source>
</evidence>
<reference evidence="11" key="1">
    <citation type="submission" date="2021-06" db="EMBL/GenBank/DDBJ databases">
        <authorList>
            <person name="Hodson N. C."/>
            <person name="Mongue J. A."/>
            <person name="Jaron S. K."/>
        </authorList>
    </citation>
    <scope>NUCLEOTIDE SEQUENCE</scope>
</reference>
<dbReference type="AlphaFoldDB" id="A0A8J2K461"/>
<protein>
    <recommendedName>
        <fullName evidence="10">BED-type domain-containing protein</fullName>
    </recommendedName>
</protein>
<evidence type="ECO:0000256" key="4">
    <source>
        <dbReference type="ARBA" id="ARBA00022833"/>
    </source>
</evidence>
<dbReference type="SMART" id="SM00614">
    <property type="entry name" value="ZnF_BED"/>
    <property type="match status" value="1"/>
</dbReference>
<keyword evidence="2" id="KW-0479">Metal-binding</keyword>
<dbReference type="PANTHER" id="PTHR46481:SF10">
    <property type="entry name" value="ZINC FINGER BED DOMAIN-CONTAINING PROTEIN 39"/>
    <property type="match status" value="1"/>
</dbReference>
<keyword evidence="3 8" id="KW-0863">Zinc-finger</keyword>
<evidence type="ECO:0000256" key="8">
    <source>
        <dbReference type="PROSITE-ProRule" id="PRU00027"/>
    </source>
</evidence>
<evidence type="ECO:0000256" key="7">
    <source>
        <dbReference type="ARBA" id="ARBA00023242"/>
    </source>
</evidence>
<evidence type="ECO:0000256" key="2">
    <source>
        <dbReference type="ARBA" id="ARBA00022723"/>
    </source>
</evidence>
<dbReference type="Pfam" id="PF02892">
    <property type="entry name" value="zf-BED"/>
    <property type="match status" value="1"/>
</dbReference>
<evidence type="ECO:0000256" key="1">
    <source>
        <dbReference type="ARBA" id="ARBA00004123"/>
    </source>
</evidence>
<comment type="caution">
    <text evidence="11">The sequence shown here is derived from an EMBL/GenBank/DDBJ whole genome shotgun (WGS) entry which is preliminary data.</text>
</comment>
<evidence type="ECO:0000256" key="9">
    <source>
        <dbReference type="SAM" id="MobiDB-lite"/>
    </source>
</evidence>
<dbReference type="GO" id="GO:0008270">
    <property type="term" value="F:zinc ion binding"/>
    <property type="evidence" value="ECO:0007669"/>
    <property type="project" value="UniProtKB-KW"/>
</dbReference>
<keyword evidence="4" id="KW-0862">Zinc</keyword>
<proteinExistence type="predicted"/>
<keyword evidence="6" id="KW-0804">Transcription</keyword>
<evidence type="ECO:0000313" key="11">
    <source>
        <dbReference type="EMBL" id="CAG7732968.1"/>
    </source>
</evidence>
<comment type="subcellular location">
    <subcellularLocation>
        <location evidence="1">Nucleus</location>
    </subcellularLocation>
</comment>
<name>A0A8J2K461_9HEXA</name>
<keyword evidence="5" id="KW-0805">Transcription regulation</keyword>
<evidence type="ECO:0000313" key="12">
    <source>
        <dbReference type="Proteomes" id="UP000708208"/>
    </source>
</evidence>
<gene>
    <name evidence="11" type="ORF">AFUS01_LOCUS21445</name>
</gene>
<dbReference type="InterPro" id="IPR052035">
    <property type="entry name" value="ZnF_BED_domain_contain"/>
</dbReference>
<dbReference type="GO" id="GO:0005634">
    <property type="term" value="C:nucleus"/>
    <property type="evidence" value="ECO:0007669"/>
    <property type="project" value="UniProtKB-SubCell"/>
</dbReference>
<evidence type="ECO:0000256" key="6">
    <source>
        <dbReference type="ARBA" id="ARBA00023163"/>
    </source>
</evidence>
<sequence>MSNDVEIRDSEDSDHASDGDEDESFNRTGEESSQQPKKFRSKVYSYFEWIPNEKNKSIGKWRCTICGKEYSARVSTLKNHLDRSHKTLWDTGNETQSDIRNFMKKIPKKVQIDKRGFQDRLIKFIVCSNQPFTLVEEPEFLELINYVSGDNKLTIPPKSTTIRESVLQLFKTEKEALK</sequence>
<organism evidence="11 12">
    <name type="scientific">Allacma fusca</name>
    <dbReference type="NCBI Taxonomy" id="39272"/>
    <lineage>
        <taxon>Eukaryota</taxon>
        <taxon>Metazoa</taxon>
        <taxon>Ecdysozoa</taxon>
        <taxon>Arthropoda</taxon>
        <taxon>Hexapoda</taxon>
        <taxon>Collembola</taxon>
        <taxon>Symphypleona</taxon>
        <taxon>Sminthuridae</taxon>
        <taxon>Allacma</taxon>
    </lineage>
</organism>
<dbReference type="PANTHER" id="PTHR46481">
    <property type="entry name" value="ZINC FINGER BED DOMAIN-CONTAINING PROTEIN 4"/>
    <property type="match status" value="1"/>
</dbReference>
<feature type="domain" description="BED-type" evidence="10">
    <location>
        <begin position="38"/>
        <end position="92"/>
    </location>
</feature>
<dbReference type="EMBL" id="CAJVCH010241037">
    <property type="protein sequence ID" value="CAG7732968.1"/>
    <property type="molecule type" value="Genomic_DNA"/>
</dbReference>
<feature type="non-terminal residue" evidence="11">
    <location>
        <position position="178"/>
    </location>
</feature>
<feature type="region of interest" description="Disordered" evidence="9">
    <location>
        <begin position="1"/>
        <end position="38"/>
    </location>
</feature>
<dbReference type="PROSITE" id="PS50808">
    <property type="entry name" value="ZF_BED"/>
    <property type="match status" value="1"/>
</dbReference>
<accession>A0A8J2K461</accession>
<keyword evidence="7" id="KW-0539">Nucleus</keyword>
<evidence type="ECO:0000256" key="3">
    <source>
        <dbReference type="ARBA" id="ARBA00022771"/>
    </source>
</evidence>
<keyword evidence="12" id="KW-1185">Reference proteome</keyword>